<sequence>MPPPCPSPSTRLLSKSSLFAPSLPVRRLGTRQPTAPLKGPPYPALSPSPAAAHSNSAFTPATENLYRRAAASGGPLPLASRHQPAPEPPPRPPPEPVPTPASARAGPEKWRDILRSVRAPAPLAAEPNRDPVPEASAERLRSKWAAVSPKTVASEPVEARRPREPSAVLEPVNAVVRNPPVQSETAPISDVRDVRDTEGSKKRAPWEAFEIPQFTRMDIVPMSEGKVDVPPVAPPPWEAPDSSTLNSSLHSQFPAADPLHPSPHRAPPSSPPPTPAPPQRPTIASI</sequence>
<dbReference type="EMBL" id="KZ996300">
    <property type="protein sequence ID" value="RKO89079.1"/>
    <property type="molecule type" value="Genomic_DNA"/>
</dbReference>
<reference evidence="3" key="1">
    <citation type="journal article" date="2018" name="Nat. Microbiol.">
        <title>Leveraging single-cell genomics to expand the fungal tree of life.</title>
        <authorList>
            <person name="Ahrendt S.R."/>
            <person name="Quandt C.A."/>
            <person name="Ciobanu D."/>
            <person name="Clum A."/>
            <person name="Salamov A."/>
            <person name="Andreopoulos B."/>
            <person name="Cheng J.F."/>
            <person name="Woyke T."/>
            <person name="Pelin A."/>
            <person name="Henrissat B."/>
            <person name="Reynolds N.K."/>
            <person name="Benny G.L."/>
            <person name="Smith M.E."/>
            <person name="James T.Y."/>
            <person name="Grigoriev I.V."/>
        </authorList>
    </citation>
    <scope>NUCLEOTIDE SEQUENCE [LARGE SCALE GENOMIC DNA]</scope>
</reference>
<feature type="compositionally biased region" description="Polar residues" evidence="1">
    <location>
        <begin position="242"/>
        <end position="251"/>
    </location>
</feature>
<gene>
    <name evidence="2" type="ORF">BDK51DRAFT_44750</name>
</gene>
<feature type="non-terminal residue" evidence="2">
    <location>
        <position position="286"/>
    </location>
</feature>
<dbReference type="AlphaFoldDB" id="A0A4P9W958"/>
<feature type="region of interest" description="Disordered" evidence="1">
    <location>
        <begin position="1"/>
        <end position="206"/>
    </location>
</feature>
<protein>
    <submittedName>
        <fullName evidence="2">Uncharacterized protein</fullName>
    </submittedName>
</protein>
<feature type="compositionally biased region" description="Basic and acidic residues" evidence="1">
    <location>
        <begin position="190"/>
        <end position="205"/>
    </location>
</feature>
<evidence type="ECO:0000313" key="2">
    <source>
        <dbReference type="EMBL" id="RKO89079.1"/>
    </source>
</evidence>
<name>A0A4P9W958_9FUNG</name>
<accession>A0A4P9W958</accession>
<evidence type="ECO:0000256" key="1">
    <source>
        <dbReference type="SAM" id="MobiDB-lite"/>
    </source>
</evidence>
<feature type="region of interest" description="Disordered" evidence="1">
    <location>
        <begin position="225"/>
        <end position="286"/>
    </location>
</feature>
<feature type="compositionally biased region" description="Pro residues" evidence="1">
    <location>
        <begin position="260"/>
        <end position="280"/>
    </location>
</feature>
<feature type="compositionally biased region" description="Low complexity" evidence="1">
    <location>
        <begin position="47"/>
        <end position="57"/>
    </location>
</feature>
<proteinExistence type="predicted"/>
<feature type="compositionally biased region" description="Basic and acidic residues" evidence="1">
    <location>
        <begin position="106"/>
        <end position="115"/>
    </location>
</feature>
<dbReference type="Proteomes" id="UP000269721">
    <property type="component" value="Unassembled WGS sequence"/>
</dbReference>
<evidence type="ECO:0000313" key="3">
    <source>
        <dbReference type="Proteomes" id="UP000269721"/>
    </source>
</evidence>
<feature type="compositionally biased region" description="Basic and acidic residues" evidence="1">
    <location>
        <begin position="127"/>
        <end position="141"/>
    </location>
</feature>
<keyword evidence="3" id="KW-1185">Reference proteome</keyword>
<feature type="compositionally biased region" description="Pro residues" evidence="1">
    <location>
        <begin position="85"/>
        <end position="99"/>
    </location>
</feature>
<organism evidence="2 3">
    <name type="scientific">Blyttiomyces helicus</name>
    <dbReference type="NCBI Taxonomy" id="388810"/>
    <lineage>
        <taxon>Eukaryota</taxon>
        <taxon>Fungi</taxon>
        <taxon>Fungi incertae sedis</taxon>
        <taxon>Chytridiomycota</taxon>
        <taxon>Chytridiomycota incertae sedis</taxon>
        <taxon>Chytridiomycetes</taxon>
        <taxon>Chytridiomycetes incertae sedis</taxon>
        <taxon>Blyttiomyces</taxon>
    </lineage>
</organism>
<feature type="compositionally biased region" description="Polar residues" evidence="1">
    <location>
        <begin position="8"/>
        <end position="19"/>
    </location>
</feature>